<evidence type="ECO:0000256" key="2">
    <source>
        <dbReference type="ARBA" id="ARBA00022670"/>
    </source>
</evidence>
<dbReference type="Pfam" id="PF00905">
    <property type="entry name" value="Transpeptidase"/>
    <property type="match status" value="1"/>
</dbReference>
<proteinExistence type="predicted"/>
<sequence>MSKEPPDHPVAGSTPSHPPSPHDSLEGEDRAEGSRRDRRRARRAIRGARRRALPRLRRLLPTWRIAVGGLLSLLLLGTAAFVALYLLVPVPDPNARAVAQSTVYYYADGTTELARTGKVNRQDVAIGQIPPAIQHAVVCAEDRSFYRNKGVDLKGMLRAAWRNLQSMAASGKGTQGGSTITQQYVKNFYLTQDQTITRKVKELFISLKVDRQQSKDDILAGYLNTSYFGRNAYGIQTAAHAYYGVDAAKLTLAQGAYLATLLQAPSSYDVKTSTPANRVKAVARWNYVLDGMVSMGFLRPAERASLTFPEPLDPKPTKSLSGQAGYLVGVVDDYLTNTGVLSAASLKAGGWKITTTFDKAKQDAFAAAVRSELTAQLDPKARPDADTHVRVAGASIDPATGRIVAVYGGPDYAGQPFNDATRQDNQVGSTFKPIDLAAGLEGNHSTQYGHRITTETLYDGDSRLSITGGPTAYAPSNEDDINYGDVTLRYAMMKSVNSVYAQLGVDIGLAEVRRTAVKLGIPETVPGMDPANTSMTLGTATPSAIDLAAAYATFANHGQAITPWPVLKLERPGDSEVPKLPGHPARAAVARGTADAVTDVLEDVVSPSGTGALALGLDRPAAGKTGTTDNNRSAWFAGYTPELAAAVGLFREDPKTHAKLPLAGTAGYARINGGAFPTAIWTAYMGGALRGTPVKHFDLQLDRDNQPAEAPPPRTAPGRPRSPVPAPSAPRMPAPASSPTPSPTAPPARLPTGRPSRPPTATAVPLLPGL</sequence>
<dbReference type="SUPFAM" id="SSF56601">
    <property type="entry name" value="beta-lactamase/transpeptidase-like"/>
    <property type="match status" value="1"/>
</dbReference>
<evidence type="ECO:0000256" key="10">
    <source>
        <dbReference type="SAM" id="Phobius"/>
    </source>
</evidence>
<feature type="domain" description="Penicillin-binding protein transpeptidase" evidence="11">
    <location>
        <begin position="396"/>
        <end position="642"/>
    </location>
</feature>
<comment type="catalytic activity">
    <reaction evidence="8">
        <text>[GlcNAc-(1-&gt;4)-Mur2Ac(oyl-L-Ala-gamma-D-Glu-L-Lys-D-Ala-D-Ala)](n)-di-trans,octa-cis-undecaprenyl diphosphate + beta-D-GlcNAc-(1-&gt;4)-Mur2Ac(oyl-L-Ala-gamma-D-Glu-L-Lys-D-Ala-D-Ala)-di-trans,octa-cis-undecaprenyl diphosphate = [GlcNAc-(1-&gt;4)-Mur2Ac(oyl-L-Ala-gamma-D-Glu-L-Lys-D-Ala-D-Ala)](n+1)-di-trans,octa-cis-undecaprenyl diphosphate + di-trans,octa-cis-undecaprenyl diphosphate + H(+)</text>
        <dbReference type="Rhea" id="RHEA:23708"/>
        <dbReference type="Rhea" id="RHEA-COMP:9602"/>
        <dbReference type="Rhea" id="RHEA-COMP:9603"/>
        <dbReference type="ChEBI" id="CHEBI:15378"/>
        <dbReference type="ChEBI" id="CHEBI:58405"/>
        <dbReference type="ChEBI" id="CHEBI:60033"/>
        <dbReference type="ChEBI" id="CHEBI:78435"/>
        <dbReference type="EC" id="2.4.99.28"/>
    </reaction>
</comment>
<evidence type="ECO:0000256" key="8">
    <source>
        <dbReference type="ARBA" id="ARBA00049902"/>
    </source>
</evidence>
<dbReference type="EMBL" id="BAAATR010000008">
    <property type="protein sequence ID" value="GAA2241401.1"/>
    <property type="molecule type" value="Genomic_DNA"/>
</dbReference>
<dbReference type="Pfam" id="PF00912">
    <property type="entry name" value="Transgly"/>
    <property type="match status" value="1"/>
</dbReference>
<feature type="transmembrane region" description="Helical" evidence="10">
    <location>
        <begin position="65"/>
        <end position="88"/>
    </location>
</feature>
<keyword evidence="2" id="KW-0645">Protease</keyword>
<dbReference type="PANTHER" id="PTHR32282">
    <property type="entry name" value="BINDING PROTEIN TRANSPEPTIDASE, PUTATIVE-RELATED"/>
    <property type="match status" value="1"/>
</dbReference>
<dbReference type="Gene3D" id="1.10.3810.10">
    <property type="entry name" value="Biosynthetic peptidoglycan transglycosylase-like"/>
    <property type="match status" value="1"/>
</dbReference>
<dbReference type="InterPro" id="IPR001264">
    <property type="entry name" value="Glyco_trans_51"/>
</dbReference>
<dbReference type="SUPFAM" id="SSF53955">
    <property type="entry name" value="Lysozyme-like"/>
    <property type="match status" value="1"/>
</dbReference>
<feature type="domain" description="Glycosyl transferase family 51" evidence="12">
    <location>
        <begin position="113"/>
        <end position="292"/>
    </location>
</feature>
<dbReference type="RefSeq" id="WP_344636257.1">
    <property type="nucleotide sequence ID" value="NZ_BAAATR010000008.1"/>
</dbReference>
<keyword evidence="14" id="KW-1185">Reference proteome</keyword>
<keyword evidence="6" id="KW-0511">Multifunctional enzyme</keyword>
<comment type="caution">
    <text evidence="13">The sequence shown here is derived from an EMBL/GenBank/DDBJ whole genome shotgun (WGS) entry which is preliminary data.</text>
</comment>
<name>A0ABP5QP27_9ACTN</name>
<reference evidence="14" key="1">
    <citation type="journal article" date="2019" name="Int. J. Syst. Evol. Microbiol.">
        <title>The Global Catalogue of Microorganisms (GCM) 10K type strain sequencing project: providing services to taxonomists for standard genome sequencing and annotation.</title>
        <authorList>
            <consortium name="The Broad Institute Genomics Platform"/>
            <consortium name="The Broad Institute Genome Sequencing Center for Infectious Disease"/>
            <person name="Wu L."/>
            <person name="Ma J."/>
        </authorList>
    </citation>
    <scope>NUCLEOTIDE SEQUENCE [LARGE SCALE GENOMIC DNA]</scope>
    <source>
        <strain evidence="14">JCM 7356</strain>
    </source>
</reference>
<dbReference type="Proteomes" id="UP001500305">
    <property type="component" value="Unassembled WGS sequence"/>
</dbReference>
<evidence type="ECO:0000313" key="13">
    <source>
        <dbReference type="EMBL" id="GAA2241401.1"/>
    </source>
</evidence>
<evidence type="ECO:0000256" key="4">
    <source>
        <dbReference type="ARBA" id="ARBA00022679"/>
    </source>
</evidence>
<dbReference type="InterPro" id="IPR012338">
    <property type="entry name" value="Beta-lactam/transpept-like"/>
</dbReference>
<organism evidence="13 14">
    <name type="scientific">Kitasatospora cystarginea</name>
    <dbReference type="NCBI Taxonomy" id="58350"/>
    <lineage>
        <taxon>Bacteria</taxon>
        <taxon>Bacillati</taxon>
        <taxon>Actinomycetota</taxon>
        <taxon>Actinomycetes</taxon>
        <taxon>Kitasatosporales</taxon>
        <taxon>Streptomycetaceae</taxon>
        <taxon>Kitasatospora</taxon>
    </lineage>
</organism>
<feature type="region of interest" description="Disordered" evidence="9">
    <location>
        <begin position="703"/>
        <end position="770"/>
    </location>
</feature>
<dbReference type="Gene3D" id="3.40.710.10">
    <property type="entry name" value="DD-peptidase/beta-lactamase superfamily"/>
    <property type="match status" value="1"/>
</dbReference>
<keyword evidence="10" id="KW-1133">Transmembrane helix</keyword>
<feature type="compositionally biased region" description="Pro residues" evidence="9">
    <location>
        <begin position="709"/>
        <end position="749"/>
    </location>
</feature>
<feature type="region of interest" description="Disordered" evidence="9">
    <location>
        <begin position="1"/>
        <end position="43"/>
    </location>
</feature>
<accession>A0ABP5QP27</accession>
<dbReference type="PANTHER" id="PTHR32282:SF34">
    <property type="entry name" value="PENICILLIN-BINDING PROTEIN 1A"/>
    <property type="match status" value="1"/>
</dbReference>
<keyword evidence="10" id="KW-0472">Membrane</keyword>
<evidence type="ECO:0000256" key="5">
    <source>
        <dbReference type="ARBA" id="ARBA00022801"/>
    </source>
</evidence>
<dbReference type="InterPro" id="IPR036950">
    <property type="entry name" value="PBP_transglycosylase"/>
</dbReference>
<comment type="catalytic activity">
    <reaction evidence="7">
        <text>Preferential cleavage: (Ac)2-L-Lys-D-Ala-|-D-Ala. Also transpeptidation of peptidyl-alanyl moieties that are N-acyl substituents of D-alanine.</text>
        <dbReference type="EC" id="3.4.16.4"/>
    </reaction>
</comment>
<feature type="compositionally biased region" description="Basic and acidic residues" evidence="9">
    <location>
        <begin position="23"/>
        <end position="35"/>
    </location>
</feature>
<keyword evidence="1" id="KW-0121">Carboxypeptidase</keyword>
<keyword evidence="10" id="KW-0812">Transmembrane</keyword>
<evidence type="ECO:0000313" key="14">
    <source>
        <dbReference type="Proteomes" id="UP001500305"/>
    </source>
</evidence>
<evidence type="ECO:0000256" key="9">
    <source>
        <dbReference type="SAM" id="MobiDB-lite"/>
    </source>
</evidence>
<dbReference type="InterPro" id="IPR001460">
    <property type="entry name" value="PCN-bd_Tpept"/>
</dbReference>
<evidence type="ECO:0000259" key="11">
    <source>
        <dbReference type="Pfam" id="PF00905"/>
    </source>
</evidence>
<keyword evidence="5" id="KW-0378">Hydrolase</keyword>
<evidence type="ECO:0000259" key="12">
    <source>
        <dbReference type="Pfam" id="PF00912"/>
    </source>
</evidence>
<gene>
    <name evidence="13" type="ORF">GCM10010430_23640</name>
</gene>
<evidence type="ECO:0000256" key="7">
    <source>
        <dbReference type="ARBA" id="ARBA00034000"/>
    </source>
</evidence>
<dbReference type="InterPro" id="IPR050396">
    <property type="entry name" value="Glycosyltr_51/Transpeptidase"/>
</dbReference>
<evidence type="ECO:0000256" key="3">
    <source>
        <dbReference type="ARBA" id="ARBA00022676"/>
    </source>
</evidence>
<protein>
    <submittedName>
        <fullName evidence="13">Transglycosylase domain-containing protein</fullName>
    </submittedName>
</protein>
<keyword evidence="3" id="KW-0328">Glycosyltransferase</keyword>
<evidence type="ECO:0000256" key="6">
    <source>
        <dbReference type="ARBA" id="ARBA00023268"/>
    </source>
</evidence>
<keyword evidence="4" id="KW-0808">Transferase</keyword>
<dbReference type="InterPro" id="IPR023346">
    <property type="entry name" value="Lysozyme-like_dom_sf"/>
</dbReference>
<evidence type="ECO:0000256" key="1">
    <source>
        <dbReference type="ARBA" id="ARBA00022645"/>
    </source>
</evidence>